<organism evidence="2">
    <name type="scientific">Podoviridae sp. ctval4</name>
    <dbReference type="NCBI Taxonomy" id="2826585"/>
    <lineage>
        <taxon>Viruses</taxon>
        <taxon>Duplodnaviria</taxon>
        <taxon>Heunggongvirae</taxon>
        <taxon>Uroviricota</taxon>
        <taxon>Caudoviricetes</taxon>
    </lineage>
</organism>
<feature type="transmembrane region" description="Helical" evidence="1">
    <location>
        <begin position="6"/>
        <end position="28"/>
    </location>
</feature>
<evidence type="ECO:0000256" key="1">
    <source>
        <dbReference type="SAM" id="Phobius"/>
    </source>
</evidence>
<keyword evidence="1" id="KW-0472">Membrane</keyword>
<evidence type="ECO:0000313" key="2">
    <source>
        <dbReference type="EMBL" id="DAD87769.1"/>
    </source>
</evidence>
<sequence length="69" mass="8074">MISVYTFVFLFAIFMTINAIICVALLLIGSWVKETAKFVKDFNRWYGDFPEDFNEFDSLIDGDEDATRY</sequence>
<dbReference type="EMBL" id="BK015026">
    <property type="protein sequence ID" value="DAD87769.1"/>
    <property type="molecule type" value="Genomic_DNA"/>
</dbReference>
<name>A0A8S5MZJ0_9CAUD</name>
<accession>A0A8S5MZJ0</accession>
<reference evidence="2" key="1">
    <citation type="journal article" date="2021" name="Proc. Natl. Acad. Sci. U.S.A.">
        <title>A Catalog of Tens of Thousands of Viruses from Human Metagenomes Reveals Hidden Associations with Chronic Diseases.</title>
        <authorList>
            <person name="Tisza M.J."/>
            <person name="Buck C.B."/>
        </authorList>
    </citation>
    <scope>NUCLEOTIDE SEQUENCE</scope>
    <source>
        <strain evidence="2">Ctval4</strain>
    </source>
</reference>
<keyword evidence="1" id="KW-1133">Transmembrane helix</keyword>
<keyword evidence="1" id="KW-0812">Transmembrane</keyword>
<protein>
    <submittedName>
        <fullName evidence="2">MttA/Hcf106 family protein</fullName>
    </submittedName>
</protein>
<proteinExistence type="predicted"/>